<dbReference type="SMART" id="SM00479">
    <property type="entry name" value="EXOIII"/>
    <property type="match status" value="1"/>
</dbReference>
<dbReference type="SUPFAM" id="SSF53098">
    <property type="entry name" value="Ribonuclease H-like"/>
    <property type="match status" value="1"/>
</dbReference>
<keyword evidence="2" id="KW-0378">Hydrolase</keyword>
<evidence type="ECO:0000313" key="5">
    <source>
        <dbReference type="EMBL" id="RMW99516.1"/>
    </source>
</evidence>
<keyword evidence="1" id="KW-0540">Nuclease</keyword>
<dbReference type="RefSeq" id="WP_122237729.1">
    <property type="nucleotide sequence ID" value="NZ_RDQM01000004.1"/>
</dbReference>
<dbReference type="Pfam" id="PF00929">
    <property type="entry name" value="RNase_T"/>
    <property type="match status" value="1"/>
</dbReference>
<dbReference type="PANTHER" id="PTHR30231:SF4">
    <property type="entry name" value="PROTEIN NEN2"/>
    <property type="match status" value="1"/>
</dbReference>
<dbReference type="CDD" id="cd06127">
    <property type="entry name" value="DEDDh"/>
    <property type="match status" value="1"/>
</dbReference>
<evidence type="ECO:0000256" key="3">
    <source>
        <dbReference type="ARBA" id="ARBA00022839"/>
    </source>
</evidence>
<organism evidence="5 6">
    <name type="scientific">Allofranklinella schreckenbergeri</name>
    <dbReference type="NCBI Taxonomy" id="1076744"/>
    <lineage>
        <taxon>Bacteria</taxon>
        <taxon>Pseudomonadati</taxon>
        <taxon>Pseudomonadota</taxon>
        <taxon>Betaproteobacteria</taxon>
        <taxon>Burkholderiales</taxon>
        <taxon>Comamonadaceae</taxon>
        <taxon>Allofranklinella</taxon>
    </lineage>
</organism>
<reference evidence="5 6" key="1">
    <citation type="submission" date="2018-10" db="EMBL/GenBank/DDBJ databases">
        <title>Comamonadaceae CDC group NO-1 genome sequencing and assembly.</title>
        <authorList>
            <person name="Bernier A.-M."/>
            <person name="Bernard K."/>
        </authorList>
    </citation>
    <scope>NUCLEOTIDE SEQUENCE [LARGE SCALE GENOMIC DNA]</scope>
    <source>
        <strain evidence="5 6">NML970147</strain>
    </source>
</reference>
<dbReference type="EMBL" id="RDQM01000004">
    <property type="protein sequence ID" value="RMW99516.1"/>
    <property type="molecule type" value="Genomic_DNA"/>
</dbReference>
<dbReference type="GO" id="GO:0008408">
    <property type="term" value="F:3'-5' exonuclease activity"/>
    <property type="evidence" value="ECO:0007669"/>
    <property type="project" value="TreeGrafter"/>
</dbReference>
<evidence type="ECO:0000256" key="2">
    <source>
        <dbReference type="ARBA" id="ARBA00022801"/>
    </source>
</evidence>
<dbReference type="Gene3D" id="3.30.420.10">
    <property type="entry name" value="Ribonuclease H-like superfamily/Ribonuclease H"/>
    <property type="match status" value="1"/>
</dbReference>
<evidence type="ECO:0000256" key="1">
    <source>
        <dbReference type="ARBA" id="ARBA00022722"/>
    </source>
</evidence>
<sequence>MWDRIRQWLGGASAGGAAARAQQALSSSEQQALAAQLAQLPAMVQAGAQGLRQQAVVVFDLETTGLDLKRDTILSIGGVRLEPDAGGQGLGIALGQTWERVLAVQVQLKPDSQLFHGMTQADLAQGQDPHQALLELLDWGQDAVWLAWHAWFDETMLHRAAQQWLGLTAQGGRLPKVYDLAHAMPLLFPEHAALGTDLDAWLRALRLGNSERHHAVADAMATAELALVALARAQALGMATWGELIAAMARAEQQRHAQQHAGL</sequence>
<evidence type="ECO:0000313" key="6">
    <source>
        <dbReference type="Proteomes" id="UP000267521"/>
    </source>
</evidence>
<comment type="caution">
    <text evidence="5">The sequence shown here is derived from an EMBL/GenBank/DDBJ whole genome shotgun (WGS) entry which is preliminary data.</text>
</comment>
<keyword evidence="3 5" id="KW-0269">Exonuclease</keyword>
<feature type="domain" description="Exonuclease" evidence="4">
    <location>
        <begin position="55"/>
        <end position="235"/>
    </location>
</feature>
<name>A0A3M6Q984_9BURK</name>
<dbReference type="GO" id="GO:0005829">
    <property type="term" value="C:cytosol"/>
    <property type="evidence" value="ECO:0007669"/>
    <property type="project" value="TreeGrafter"/>
</dbReference>
<accession>A0A3M6Q984</accession>
<dbReference type="InterPro" id="IPR036397">
    <property type="entry name" value="RNaseH_sf"/>
</dbReference>
<proteinExistence type="predicted"/>
<dbReference type="InterPro" id="IPR013520">
    <property type="entry name" value="Ribonucl_H"/>
</dbReference>
<dbReference type="InterPro" id="IPR012337">
    <property type="entry name" value="RNaseH-like_sf"/>
</dbReference>
<dbReference type="PANTHER" id="PTHR30231">
    <property type="entry name" value="DNA POLYMERASE III SUBUNIT EPSILON"/>
    <property type="match status" value="1"/>
</dbReference>
<evidence type="ECO:0000259" key="4">
    <source>
        <dbReference type="SMART" id="SM00479"/>
    </source>
</evidence>
<dbReference type="AlphaFoldDB" id="A0A3M6Q984"/>
<dbReference type="GO" id="GO:0006259">
    <property type="term" value="P:DNA metabolic process"/>
    <property type="evidence" value="ECO:0007669"/>
    <property type="project" value="UniProtKB-ARBA"/>
</dbReference>
<dbReference type="GO" id="GO:0003676">
    <property type="term" value="F:nucleic acid binding"/>
    <property type="evidence" value="ECO:0007669"/>
    <property type="project" value="InterPro"/>
</dbReference>
<dbReference type="Proteomes" id="UP000267521">
    <property type="component" value="Unassembled WGS sequence"/>
</dbReference>
<protein>
    <submittedName>
        <fullName evidence="5">3'-5' exonuclease</fullName>
    </submittedName>
</protein>
<gene>
    <name evidence="5" type="ORF">EBQ26_03905</name>
</gene>